<keyword evidence="5 9" id="KW-1133">Transmembrane helix</keyword>
<comment type="subcellular location">
    <subcellularLocation>
        <location evidence="1">Endoplasmic reticulum membrane</location>
        <topology evidence="1">Multi-pass membrane protein</topology>
    </subcellularLocation>
</comment>
<feature type="domain" description="Phosphatidic acid phosphatase type 2/haloperoxidase" evidence="10">
    <location>
        <begin position="38"/>
        <end position="168"/>
    </location>
</feature>
<feature type="region of interest" description="Disordered" evidence="8">
    <location>
        <begin position="398"/>
        <end position="424"/>
    </location>
</feature>
<dbReference type="SUPFAM" id="SSF48317">
    <property type="entry name" value="Acid phosphatase/Vanadium-dependent haloperoxidase"/>
    <property type="match status" value="1"/>
</dbReference>
<evidence type="ECO:0000313" key="11">
    <source>
        <dbReference type="EMBL" id="GAX81641.1"/>
    </source>
</evidence>
<feature type="compositionally biased region" description="Polar residues" evidence="8">
    <location>
        <begin position="375"/>
        <end position="386"/>
    </location>
</feature>
<keyword evidence="6 9" id="KW-0472">Membrane</keyword>
<evidence type="ECO:0000256" key="3">
    <source>
        <dbReference type="ARBA" id="ARBA00022801"/>
    </source>
</evidence>
<accession>A0A250XF02</accession>
<name>A0A250XF02_9CHLO</name>
<feature type="transmembrane region" description="Helical" evidence="9">
    <location>
        <begin position="95"/>
        <end position="114"/>
    </location>
</feature>
<dbReference type="GO" id="GO:0005789">
    <property type="term" value="C:endoplasmic reticulum membrane"/>
    <property type="evidence" value="ECO:0007669"/>
    <property type="project" value="UniProtKB-SubCell"/>
</dbReference>
<evidence type="ECO:0000256" key="7">
    <source>
        <dbReference type="ARBA" id="ARBA00038324"/>
    </source>
</evidence>
<dbReference type="SMART" id="SM00014">
    <property type="entry name" value="acidPPc"/>
    <property type="match status" value="1"/>
</dbReference>
<evidence type="ECO:0000256" key="8">
    <source>
        <dbReference type="SAM" id="MobiDB-lite"/>
    </source>
</evidence>
<organism evidence="11 12">
    <name type="scientific">Chlamydomonas eustigma</name>
    <dbReference type="NCBI Taxonomy" id="1157962"/>
    <lineage>
        <taxon>Eukaryota</taxon>
        <taxon>Viridiplantae</taxon>
        <taxon>Chlorophyta</taxon>
        <taxon>core chlorophytes</taxon>
        <taxon>Chlorophyceae</taxon>
        <taxon>CS clade</taxon>
        <taxon>Chlamydomonadales</taxon>
        <taxon>Chlamydomonadaceae</taxon>
        <taxon>Chlamydomonas</taxon>
    </lineage>
</organism>
<evidence type="ECO:0000256" key="9">
    <source>
        <dbReference type="SAM" id="Phobius"/>
    </source>
</evidence>
<keyword evidence="2 9" id="KW-0812">Transmembrane</keyword>
<dbReference type="Gene3D" id="1.20.144.10">
    <property type="entry name" value="Phosphatidic acid phosphatase type 2/haloperoxidase"/>
    <property type="match status" value="1"/>
</dbReference>
<dbReference type="PANTHER" id="PTHR14969">
    <property type="entry name" value="SPHINGOSINE-1-PHOSPHATE PHOSPHOHYDROLASE"/>
    <property type="match status" value="1"/>
</dbReference>
<evidence type="ECO:0000313" key="12">
    <source>
        <dbReference type="Proteomes" id="UP000232323"/>
    </source>
</evidence>
<proteinExistence type="inferred from homology"/>
<dbReference type="PROSITE" id="PS51257">
    <property type="entry name" value="PROKAR_LIPOPROTEIN"/>
    <property type="match status" value="1"/>
</dbReference>
<comment type="similarity">
    <text evidence="7">Belongs to the type 2 lipid phosphate phosphatase family.</text>
</comment>
<evidence type="ECO:0000256" key="1">
    <source>
        <dbReference type="ARBA" id="ARBA00004477"/>
    </source>
</evidence>
<dbReference type="STRING" id="1157962.A0A250XF02"/>
<dbReference type="InterPro" id="IPR000326">
    <property type="entry name" value="PAP2/HPO"/>
</dbReference>
<sequence length="520" mass="56721">MNTKLMDFLTLITEATVSLTFFVACLPCLYFSGFHSEAITMCAGLALTTYLTSAMKDLLCAPRPVHVATAIQLERFPPAARDFARSYTEYGAPSLHTSAGLFMALFLVHVITNYTTGMAGSQAEIWAYGAALCWGLWIGLTRMYLGVHSPLDLVLGGLIGGSVFKMVVICEHWHYAWTSGATVDRSCSSSMHHVACPLILLPWTATLPVHGMAMAAAHAWALISYPAPMHSTESFEHATTFLGAWAGVPMAHATGFSRIVSHTLSPPLQSLLSTTVTALHLPPLLLQTFRVVVGLCLVFVTRKVVKLVLTPAVLLALDRLPAGIRARLQPPLASAPHDLRNYGEHMSVRVGNRKDGERFTSTSNEVSEQALDVPGSSQEGEAGVNSGSRIDTLAKKSAHQVGDTEVHDIHASVRTNASRRGAAREHVGLKDTWIRGTRQNNQSSFAAEQTVDNNDKCRGGLSRSNRTAHLFVQRRPDGYPCDADMIRRYICYCCMVVVVIVYTHAIPDIEYHPIDCHSNL</sequence>
<feature type="compositionally biased region" description="Basic and acidic residues" evidence="8">
    <location>
        <begin position="402"/>
        <end position="411"/>
    </location>
</feature>
<feature type="transmembrane region" description="Helical" evidence="9">
    <location>
        <begin position="12"/>
        <end position="31"/>
    </location>
</feature>
<evidence type="ECO:0000256" key="4">
    <source>
        <dbReference type="ARBA" id="ARBA00022824"/>
    </source>
</evidence>
<gene>
    <name evidence="11" type="ORF">CEUSTIGMA_g9069.t1</name>
</gene>
<dbReference type="OrthoDB" id="301434at2759"/>
<keyword evidence="3" id="KW-0378">Hydrolase</keyword>
<evidence type="ECO:0000256" key="2">
    <source>
        <dbReference type="ARBA" id="ARBA00022692"/>
    </source>
</evidence>
<feature type="transmembrane region" description="Helical" evidence="9">
    <location>
        <begin position="489"/>
        <end position="506"/>
    </location>
</feature>
<protein>
    <recommendedName>
        <fullName evidence="10">Phosphatidic acid phosphatase type 2/haloperoxidase domain-containing protein</fullName>
    </recommendedName>
</protein>
<dbReference type="EMBL" id="BEGY01000068">
    <property type="protein sequence ID" value="GAX81641.1"/>
    <property type="molecule type" value="Genomic_DNA"/>
</dbReference>
<keyword evidence="4" id="KW-0256">Endoplasmic reticulum</keyword>
<comment type="caution">
    <text evidence="11">The sequence shown here is derived from an EMBL/GenBank/DDBJ whole genome shotgun (WGS) entry which is preliminary data.</text>
</comment>
<dbReference type="PANTHER" id="PTHR14969:SF28">
    <property type="entry name" value="DIHYDROSPHINGOSINE 1-PHOSPHATE PHOSPHATASE LCB3-RELATED"/>
    <property type="match status" value="1"/>
</dbReference>
<reference evidence="11 12" key="1">
    <citation type="submission" date="2017-08" db="EMBL/GenBank/DDBJ databases">
        <title>Acidophilic green algal genome provides insights into adaptation to an acidic environment.</title>
        <authorList>
            <person name="Hirooka S."/>
            <person name="Hirose Y."/>
            <person name="Kanesaki Y."/>
            <person name="Higuchi S."/>
            <person name="Fujiwara T."/>
            <person name="Onuma R."/>
            <person name="Era A."/>
            <person name="Ohbayashi R."/>
            <person name="Uzuka A."/>
            <person name="Nozaki H."/>
            <person name="Yoshikawa H."/>
            <person name="Miyagishima S.Y."/>
        </authorList>
    </citation>
    <scope>NUCLEOTIDE SEQUENCE [LARGE SCALE GENOMIC DNA]</scope>
    <source>
        <strain evidence="11 12">NIES-2499</strain>
    </source>
</reference>
<dbReference type="Pfam" id="PF01569">
    <property type="entry name" value="PAP2"/>
    <property type="match status" value="1"/>
</dbReference>
<keyword evidence="12" id="KW-1185">Reference proteome</keyword>
<evidence type="ECO:0000259" key="10">
    <source>
        <dbReference type="SMART" id="SM00014"/>
    </source>
</evidence>
<dbReference type="InterPro" id="IPR036938">
    <property type="entry name" value="PAP2/HPO_sf"/>
</dbReference>
<dbReference type="AlphaFoldDB" id="A0A250XF02"/>
<evidence type="ECO:0000256" key="5">
    <source>
        <dbReference type="ARBA" id="ARBA00022989"/>
    </source>
</evidence>
<feature type="region of interest" description="Disordered" evidence="8">
    <location>
        <begin position="351"/>
        <end position="386"/>
    </location>
</feature>
<dbReference type="Proteomes" id="UP000232323">
    <property type="component" value="Unassembled WGS sequence"/>
</dbReference>
<dbReference type="GO" id="GO:0042392">
    <property type="term" value="F:sphingosine-1-phosphate phosphatase activity"/>
    <property type="evidence" value="ECO:0007669"/>
    <property type="project" value="TreeGrafter"/>
</dbReference>
<evidence type="ECO:0000256" key="6">
    <source>
        <dbReference type="ARBA" id="ARBA00023136"/>
    </source>
</evidence>
<feature type="transmembrane region" description="Helical" evidence="9">
    <location>
        <begin position="126"/>
        <end position="145"/>
    </location>
</feature>